<dbReference type="Proteomes" id="UP001595799">
    <property type="component" value="Unassembled WGS sequence"/>
</dbReference>
<dbReference type="InterPro" id="IPR024519">
    <property type="entry name" value="IAT_beta"/>
</dbReference>
<evidence type="ECO:0000313" key="4">
    <source>
        <dbReference type="Proteomes" id="UP001595799"/>
    </source>
</evidence>
<comment type="caution">
    <text evidence="3">The sequence shown here is derived from an EMBL/GenBank/DDBJ whole genome shotgun (WGS) entry which is preliminary data.</text>
</comment>
<gene>
    <name evidence="3" type="ORF">ACFOW6_15050</name>
</gene>
<proteinExistence type="predicted"/>
<dbReference type="EMBL" id="JBHSCW010000009">
    <property type="protein sequence ID" value="MFC4352868.1"/>
    <property type="molecule type" value="Genomic_DNA"/>
</dbReference>
<feature type="chain" id="PRO_5046831392" evidence="1">
    <location>
        <begin position="36"/>
        <end position="203"/>
    </location>
</feature>
<keyword evidence="1" id="KW-0732">Signal</keyword>
<organism evidence="3 4">
    <name type="scientific">Fodinicurvata halophila</name>
    <dbReference type="NCBI Taxonomy" id="1419723"/>
    <lineage>
        <taxon>Bacteria</taxon>
        <taxon>Pseudomonadati</taxon>
        <taxon>Pseudomonadota</taxon>
        <taxon>Alphaproteobacteria</taxon>
        <taxon>Rhodospirillales</taxon>
        <taxon>Rhodovibrionaceae</taxon>
        <taxon>Fodinicurvata</taxon>
    </lineage>
</organism>
<dbReference type="Gene3D" id="2.40.160.160">
    <property type="entry name" value="Inverse autotransporter, beta-domain"/>
    <property type="match status" value="1"/>
</dbReference>
<keyword evidence="4" id="KW-1185">Reference proteome</keyword>
<accession>A0ABV8UNK7</accession>
<reference evidence="4" key="1">
    <citation type="journal article" date="2019" name="Int. J. Syst. Evol. Microbiol.">
        <title>The Global Catalogue of Microorganisms (GCM) 10K type strain sequencing project: providing services to taxonomists for standard genome sequencing and annotation.</title>
        <authorList>
            <consortium name="The Broad Institute Genomics Platform"/>
            <consortium name="The Broad Institute Genome Sequencing Center for Infectious Disease"/>
            <person name="Wu L."/>
            <person name="Ma J."/>
        </authorList>
    </citation>
    <scope>NUCLEOTIDE SEQUENCE [LARGE SCALE GENOMIC DNA]</scope>
    <source>
        <strain evidence="4">CECT 8472</strain>
    </source>
</reference>
<name>A0ABV8UNK7_9PROT</name>
<dbReference type="RefSeq" id="WP_382423246.1">
    <property type="nucleotide sequence ID" value="NZ_JBHSCW010000009.1"/>
</dbReference>
<protein>
    <submittedName>
        <fullName evidence="3">Inverse autotransporter beta domain-containing protein</fullName>
    </submittedName>
</protein>
<dbReference type="InterPro" id="IPR038177">
    <property type="entry name" value="IAT_beta_sf"/>
</dbReference>
<feature type="domain" description="Inverse autotransporter beta-domain" evidence="2">
    <location>
        <begin position="57"/>
        <end position="194"/>
    </location>
</feature>
<feature type="non-terminal residue" evidence="3">
    <location>
        <position position="203"/>
    </location>
</feature>
<evidence type="ECO:0000313" key="3">
    <source>
        <dbReference type="EMBL" id="MFC4352868.1"/>
    </source>
</evidence>
<sequence>MPVQSLRTCSHSRLSTLSVTTALAGALLLSPTALAQEDGSAPKWSGWLEMGGKLGTERSLGQFDIYAPAWQDERSLALVNLRMTGDNHSSMEGNVGFIYRRMLDSGWNLGGYGYLDVRRSEHDNTFHQATLGVEALGPDFDFRANAYIPFGAQWQDAPGEAELEVQGGELQLLAGEERALYGVDAEVGARVPVFEREGPLDLR</sequence>
<evidence type="ECO:0000256" key="1">
    <source>
        <dbReference type="SAM" id="SignalP"/>
    </source>
</evidence>
<evidence type="ECO:0000259" key="2">
    <source>
        <dbReference type="Pfam" id="PF11924"/>
    </source>
</evidence>
<dbReference type="Pfam" id="PF11924">
    <property type="entry name" value="IAT_beta"/>
    <property type="match status" value="1"/>
</dbReference>
<feature type="signal peptide" evidence="1">
    <location>
        <begin position="1"/>
        <end position="35"/>
    </location>
</feature>